<evidence type="ECO:0000313" key="2">
    <source>
        <dbReference type="EMBL" id="KAF5696104.1"/>
    </source>
</evidence>
<organism evidence="2 3">
    <name type="scientific">Fusarium mundagurra</name>
    <dbReference type="NCBI Taxonomy" id="1567541"/>
    <lineage>
        <taxon>Eukaryota</taxon>
        <taxon>Fungi</taxon>
        <taxon>Dikarya</taxon>
        <taxon>Ascomycota</taxon>
        <taxon>Pezizomycotina</taxon>
        <taxon>Sordariomycetes</taxon>
        <taxon>Hypocreomycetidae</taxon>
        <taxon>Hypocreales</taxon>
        <taxon>Nectriaceae</taxon>
        <taxon>Fusarium</taxon>
        <taxon>Fusarium fujikuroi species complex</taxon>
    </lineage>
</organism>
<dbReference type="AlphaFoldDB" id="A0A8H6CXR3"/>
<accession>A0A8H6CXR3</accession>
<dbReference type="InterPro" id="IPR036426">
    <property type="entry name" value="Bulb-type_lectin_dom_sf"/>
</dbReference>
<reference evidence="2 3" key="1">
    <citation type="submission" date="2020-05" db="EMBL/GenBank/DDBJ databases">
        <title>Identification and distribution of gene clusters putatively required for synthesis of sphingolipid metabolism inhibitors in phylogenetically diverse species of the filamentous fungus Fusarium.</title>
        <authorList>
            <person name="Kim H.-S."/>
            <person name="Busman M."/>
            <person name="Brown D.W."/>
            <person name="Divon H."/>
            <person name="Uhlig S."/>
            <person name="Proctor R.H."/>
        </authorList>
    </citation>
    <scope>NUCLEOTIDE SEQUENCE [LARGE SCALE GENOMIC DNA]</scope>
    <source>
        <strain evidence="2 3">NRRL 66235</strain>
    </source>
</reference>
<keyword evidence="3" id="KW-1185">Reference proteome</keyword>
<dbReference type="SUPFAM" id="SSF51110">
    <property type="entry name" value="alpha-D-mannose-specific plant lectins"/>
    <property type="match status" value="1"/>
</dbReference>
<protein>
    <recommendedName>
        <fullName evidence="4">Bulb-type lectin domain-containing protein</fullName>
    </recommendedName>
</protein>
<feature type="compositionally biased region" description="Basic and acidic residues" evidence="1">
    <location>
        <begin position="393"/>
        <end position="402"/>
    </location>
</feature>
<dbReference type="Proteomes" id="UP000544331">
    <property type="component" value="Unassembled WGS sequence"/>
</dbReference>
<name>A0A8H6CXR3_9HYPO</name>
<dbReference type="OrthoDB" id="3231004at2759"/>
<dbReference type="EMBL" id="JAAOAN010001267">
    <property type="protein sequence ID" value="KAF5696104.1"/>
    <property type="molecule type" value="Genomic_DNA"/>
</dbReference>
<sequence length="815" mass="90111">MPLLLAPYNDAMRLGMGFNSYTQTMCIDSAVDATDETMITSETLPPKTTSCSRLFERMSEVIDTMDISRAATITTGEMEVHGHMNLLDDAKIDDADINMIVSVRVMSEIISLKGSARFLPIDGMETGSPRFNETFGDSYISGFITGGMLTSIISFTASNPDRKDKLIEAVKKGLIEATTDLDDVCKEFAITSITQGAEVEDINCASDVESILRIAGEFPTLVAQDPQRTWAILTKYKANRSFNEWSSYQILKPLDYDSVASYTSKLFDNYIQYGHLLKKVQDIISQRDKYSQVDKPKAIPLELNTLLATRSALDREISKIVVVVNTLTEHPELLPKIDLLNTNPKDGLVQDIVNEALSDSSPSISQQESTVQEDPFLSSVADYAPSESSSGVDDLHTPRSSDLDTSSISGRTLVFRDETELSTDLAMGVLVPPEVWADLLPVKNDHPTSLVNQPAKTAPAPIVEYRELKILAAVCGTYDVAAKLQKLVSPGENGDRLVIPLKNIKTLEQSDCGRGLAPGTTTNLSFVYKYTDAPIRICSFDHDAQSTETLEITYEYESQNATSVHTSHNACHILGVTYGGKIYTSSDDLQPFVVNADHITSGDWPCVHFDHKAIKDEHLSNDGMTGVVFYTYGILNGVQSAVSVGTAGCMLVDQRHLATRADTAKGVTDSFSNNDSKEAKLNELALTKGINRTHYTCSFQPGTLKVSPSETAFLQFENGVKFFFRTNGRLEVLDKQNEVLWSSVEAPEGQSPQLLGFCCDGNLRLWDTYGRVHWTPVWRDFIPRESKLEFSSEFPYLRILDGDIEEWRAPGRRLV</sequence>
<gene>
    <name evidence="2" type="ORF">FMUND_15782</name>
</gene>
<evidence type="ECO:0008006" key="4">
    <source>
        <dbReference type="Google" id="ProtNLM"/>
    </source>
</evidence>
<comment type="caution">
    <text evidence="2">The sequence shown here is derived from an EMBL/GenBank/DDBJ whole genome shotgun (WGS) entry which is preliminary data.</text>
</comment>
<proteinExistence type="predicted"/>
<evidence type="ECO:0000313" key="3">
    <source>
        <dbReference type="Proteomes" id="UP000544331"/>
    </source>
</evidence>
<feature type="region of interest" description="Disordered" evidence="1">
    <location>
        <begin position="382"/>
        <end position="406"/>
    </location>
</feature>
<evidence type="ECO:0000256" key="1">
    <source>
        <dbReference type="SAM" id="MobiDB-lite"/>
    </source>
</evidence>